<dbReference type="RefSeq" id="WP_178011829.1">
    <property type="nucleotide sequence ID" value="NZ_CP058316.1"/>
</dbReference>
<comment type="similarity">
    <text evidence="1">Belongs to the protein-tyrosine phosphatase family.</text>
</comment>
<feature type="domain" description="Tyrosine specific protein phosphatases" evidence="2">
    <location>
        <begin position="86"/>
        <end position="127"/>
    </location>
</feature>
<reference evidence="3 4" key="1">
    <citation type="submission" date="2020-06" db="EMBL/GenBank/DDBJ databases">
        <authorList>
            <person name="Jo H."/>
        </authorList>
    </citation>
    <scope>NUCLEOTIDE SEQUENCE [LARGE SCALE GENOMIC DNA]</scope>
    <source>
        <strain evidence="3 4">I46</strain>
    </source>
</reference>
<evidence type="ECO:0000256" key="1">
    <source>
        <dbReference type="ARBA" id="ARBA00009580"/>
    </source>
</evidence>
<dbReference type="InterPro" id="IPR026893">
    <property type="entry name" value="Tyr/Ser_Pase_IphP-type"/>
</dbReference>
<evidence type="ECO:0000313" key="4">
    <source>
        <dbReference type="Proteomes" id="UP000509638"/>
    </source>
</evidence>
<gene>
    <name evidence="3" type="ORF">HW566_07850</name>
</gene>
<dbReference type="SUPFAM" id="SSF52799">
    <property type="entry name" value="(Phosphotyrosine protein) phosphatases II"/>
    <property type="match status" value="1"/>
</dbReference>
<protein>
    <submittedName>
        <fullName evidence="3">Tyrosine-protein phosphatase</fullName>
    </submittedName>
</protein>
<dbReference type="AlphaFoldDB" id="A0A7D5F943"/>
<dbReference type="GO" id="GO:0004721">
    <property type="term" value="F:phosphoprotein phosphatase activity"/>
    <property type="evidence" value="ECO:0007669"/>
    <property type="project" value="InterPro"/>
</dbReference>
<dbReference type="Pfam" id="PF13350">
    <property type="entry name" value="Y_phosphatase3"/>
    <property type="match status" value="1"/>
</dbReference>
<name>A0A7D5F943_9MICO</name>
<dbReference type="InterPro" id="IPR016130">
    <property type="entry name" value="Tyr_Pase_AS"/>
</dbReference>
<dbReference type="InterPro" id="IPR029021">
    <property type="entry name" value="Prot-tyrosine_phosphatase-like"/>
</dbReference>
<dbReference type="PANTHER" id="PTHR31126:SF1">
    <property type="entry name" value="TYROSINE SPECIFIC PROTEIN PHOSPHATASES DOMAIN-CONTAINING PROTEIN"/>
    <property type="match status" value="1"/>
</dbReference>
<dbReference type="PANTHER" id="PTHR31126">
    <property type="entry name" value="TYROSINE-PROTEIN PHOSPHATASE"/>
    <property type="match status" value="1"/>
</dbReference>
<sequence>MRTLEVDGLFNVRASRDRTPWLVRSGATEALTDAGAAVLSTLGVSLILDLREPSERGPARHGIPVRSIPVYGTEPPAVGGLEEIYENLLRRRAEALARAVGVVADADGAVLVHCTAGKDRTGLVVALARSAAGESAEAIVADYVLSAAEVRPVRQAHADRIVRALSDADRAATLRLHLESPAEAIGHALAVIDALGGADRYLREHGLSEDQLRALRRKNDRASGDAA</sequence>
<dbReference type="Gene3D" id="3.90.190.10">
    <property type="entry name" value="Protein tyrosine phosphatase superfamily"/>
    <property type="match status" value="1"/>
</dbReference>
<dbReference type="EMBL" id="CP058316">
    <property type="protein sequence ID" value="QLD11689.1"/>
    <property type="molecule type" value="Genomic_DNA"/>
</dbReference>
<organism evidence="3 4">
    <name type="scientific">Microbacterium oleivorans</name>
    <dbReference type="NCBI Taxonomy" id="273677"/>
    <lineage>
        <taxon>Bacteria</taxon>
        <taxon>Bacillati</taxon>
        <taxon>Actinomycetota</taxon>
        <taxon>Actinomycetes</taxon>
        <taxon>Micrococcales</taxon>
        <taxon>Microbacteriaceae</taxon>
        <taxon>Microbacterium</taxon>
    </lineage>
</organism>
<dbReference type="PROSITE" id="PS50056">
    <property type="entry name" value="TYR_PHOSPHATASE_2"/>
    <property type="match status" value="1"/>
</dbReference>
<dbReference type="Proteomes" id="UP000509638">
    <property type="component" value="Chromosome"/>
</dbReference>
<dbReference type="PROSITE" id="PS00383">
    <property type="entry name" value="TYR_PHOSPHATASE_1"/>
    <property type="match status" value="1"/>
</dbReference>
<dbReference type="InterPro" id="IPR000387">
    <property type="entry name" value="Tyr_Pase_dom"/>
</dbReference>
<evidence type="ECO:0000259" key="2">
    <source>
        <dbReference type="PROSITE" id="PS50056"/>
    </source>
</evidence>
<proteinExistence type="inferred from homology"/>
<accession>A0A7D5F943</accession>
<evidence type="ECO:0000313" key="3">
    <source>
        <dbReference type="EMBL" id="QLD11689.1"/>
    </source>
</evidence>